<comment type="catalytic activity">
    <reaction evidence="8">
        <text>D-glucose(out) = D-glucose(in)</text>
        <dbReference type="Rhea" id="RHEA:60376"/>
        <dbReference type="ChEBI" id="CHEBI:4167"/>
    </reaction>
    <physiologicalReaction direction="left-to-right" evidence="8">
        <dbReference type="Rhea" id="RHEA:60377"/>
    </physiologicalReaction>
</comment>
<feature type="transmembrane region" description="Helical" evidence="15">
    <location>
        <begin position="182"/>
        <end position="204"/>
    </location>
</feature>
<comment type="subcellular location">
    <subcellularLocation>
        <location evidence="1">Membrane</location>
        <topology evidence="1">Multi-pass membrane protein</topology>
    </subcellularLocation>
</comment>
<evidence type="ECO:0000256" key="15">
    <source>
        <dbReference type="SAM" id="Phobius"/>
    </source>
</evidence>
<dbReference type="InterPro" id="IPR005828">
    <property type="entry name" value="MFS_sugar_transport-like"/>
</dbReference>
<feature type="transmembrane region" description="Helical" evidence="15">
    <location>
        <begin position="45"/>
        <end position="65"/>
    </location>
</feature>
<feature type="region of interest" description="Disordered" evidence="14">
    <location>
        <begin position="1"/>
        <end position="23"/>
    </location>
</feature>
<comment type="catalytic activity">
    <reaction evidence="10">
        <text>D-mannose(out) = D-mannose(in)</text>
        <dbReference type="Rhea" id="RHEA:78391"/>
        <dbReference type="ChEBI" id="CHEBI:4208"/>
    </reaction>
    <physiologicalReaction direction="left-to-right" evidence="10">
        <dbReference type="Rhea" id="RHEA:78392"/>
    </physiologicalReaction>
</comment>
<dbReference type="PROSITE" id="PS50850">
    <property type="entry name" value="MFS"/>
    <property type="match status" value="1"/>
</dbReference>
<dbReference type="GO" id="GO:0016020">
    <property type="term" value="C:membrane"/>
    <property type="evidence" value="ECO:0007669"/>
    <property type="project" value="UniProtKB-SubCell"/>
</dbReference>
<keyword evidence="5 15" id="KW-1133">Transmembrane helix</keyword>
<evidence type="ECO:0000256" key="4">
    <source>
        <dbReference type="ARBA" id="ARBA00022692"/>
    </source>
</evidence>
<sequence>MKTPTTTSFASSQSSSSCADPYETISKGEEVEDGLVTSPLMRKSIAAALVGALQFGWMMGEMSYLPFNNVKYCAMTEIPAGQCILFPGHTNAEWTMQSTAWAVGGGIGALLSAYPADKYGRKRTLGWNGILMIVGGLIQLISADIYTFAIGRGINGLASGIAVNVLNNYLREISPIQWRMFYLTMVQLALSCGALIVTTLMYAISHVPNEWEYKYFFGGPILLGLIQIAVMRYIIESPTWLIQTQQIEESRQAMNQLYLPGDVESHWKTKVESIGRQTQEVQSSSSKLGLLLSRKYCKQFFLAIVLAMMQQLCGMNALVVYGPQIFLSIGVHELRLSNTLVNFSRLDNMFLASRFGSRFSRRTLLLAGSLGMVLGSTAFTFCQIYPDDTTKWLQLACLATFVMSFCFSIGSLGWLVSTELVPEALGATSGSISTFFTWTAQFFIGVYFQQISNTKHWGTQAFFTFAVVNFIFFFFVMAFVPDTNNKSTDEVTAMFYTEASTMDGFTLAATPKGFEEIEIA</sequence>
<evidence type="ECO:0000256" key="11">
    <source>
        <dbReference type="ARBA" id="ARBA00044668"/>
    </source>
</evidence>
<dbReference type="VEuPathDB" id="FungiDB:AeMF1_015201"/>
<dbReference type="PROSITE" id="PS00217">
    <property type="entry name" value="SUGAR_TRANSPORT_2"/>
    <property type="match status" value="1"/>
</dbReference>
<feature type="transmembrane region" description="Helical" evidence="15">
    <location>
        <begin position="392"/>
        <end position="417"/>
    </location>
</feature>
<feature type="transmembrane region" description="Helical" evidence="15">
    <location>
        <begin position="460"/>
        <end position="480"/>
    </location>
</feature>
<dbReference type="PANTHER" id="PTHR48022">
    <property type="entry name" value="PLASTIDIC GLUCOSE TRANSPORTER 4"/>
    <property type="match status" value="1"/>
</dbReference>
<evidence type="ECO:0000256" key="1">
    <source>
        <dbReference type="ARBA" id="ARBA00004141"/>
    </source>
</evidence>
<comment type="catalytic activity">
    <reaction evidence="9">
        <text>D-xylose(out) = D-xylose(in)</text>
        <dbReference type="Rhea" id="RHEA:78427"/>
        <dbReference type="ChEBI" id="CHEBI:53455"/>
    </reaction>
    <physiologicalReaction direction="left-to-right" evidence="9">
        <dbReference type="Rhea" id="RHEA:78428"/>
    </physiologicalReaction>
</comment>
<feature type="transmembrane region" description="Helical" evidence="15">
    <location>
        <begin position="424"/>
        <end position="448"/>
    </location>
</feature>
<dbReference type="PANTHER" id="PTHR48022:SF2">
    <property type="entry name" value="PLASTIDIC GLUCOSE TRANSPORTER 4"/>
    <property type="match status" value="1"/>
</dbReference>
<comment type="catalytic activity">
    <reaction evidence="12">
        <text>D-fructose(out) = D-fructose(in)</text>
        <dbReference type="Rhea" id="RHEA:60372"/>
        <dbReference type="ChEBI" id="CHEBI:37721"/>
    </reaction>
    <physiologicalReaction direction="left-to-right" evidence="12">
        <dbReference type="Rhea" id="RHEA:60373"/>
    </physiologicalReaction>
</comment>
<evidence type="ECO:0000256" key="7">
    <source>
        <dbReference type="ARBA" id="ARBA00044637"/>
    </source>
</evidence>
<dbReference type="SUPFAM" id="SSF103473">
    <property type="entry name" value="MFS general substrate transporter"/>
    <property type="match status" value="1"/>
</dbReference>
<feature type="transmembrane region" description="Helical" evidence="15">
    <location>
        <begin position="125"/>
        <end position="143"/>
    </location>
</feature>
<feature type="transmembrane region" description="Helical" evidence="15">
    <location>
        <begin position="216"/>
        <end position="235"/>
    </location>
</feature>
<evidence type="ECO:0000256" key="12">
    <source>
        <dbReference type="ARBA" id="ARBA00044710"/>
    </source>
</evidence>
<evidence type="ECO:0000259" key="16">
    <source>
        <dbReference type="PROSITE" id="PS50850"/>
    </source>
</evidence>
<evidence type="ECO:0000256" key="13">
    <source>
        <dbReference type="ARBA" id="ARBA00044780"/>
    </source>
</evidence>
<dbReference type="PROSITE" id="PS00216">
    <property type="entry name" value="SUGAR_TRANSPORT_1"/>
    <property type="match status" value="1"/>
</dbReference>
<dbReference type="GO" id="GO:0005351">
    <property type="term" value="F:carbohydrate:proton symporter activity"/>
    <property type="evidence" value="ECO:0007669"/>
    <property type="project" value="TreeGrafter"/>
</dbReference>
<feature type="compositionally biased region" description="Low complexity" evidence="14">
    <location>
        <begin position="1"/>
        <end position="17"/>
    </location>
</feature>
<evidence type="ECO:0000256" key="2">
    <source>
        <dbReference type="ARBA" id="ARBA00010992"/>
    </source>
</evidence>
<dbReference type="Proteomes" id="UP000481153">
    <property type="component" value="Unassembled WGS sequence"/>
</dbReference>
<comment type="caution">
    <text evidence="17">The sequence shown here is derived from an EMBL/GenBank/DDBJ whole genome shotgun (WGS) entry which is preliminary data.</text>
</comment>
<protein>
    <recommendedName>
        <fullName evidence="13">Hexose transporter 1</fullName>
    </recommendedName>
</protein>
<keyword evidence="19" id="KW-1185">Reference proteome</keyword>
<dbReference type="PRINTS" id="PR00171">
    <property type="entry name" value="SUGRTRNSPORT"/>
</dbReference>
<organism evidence="17 19">
    <name type="scientific">Aphanomyces euteiches</name>
    <dbReference type="NCBI Taxonomy" id="100861"/>
    <lineage>
        <taxon>Eukaryota</taxon>
        <taxon>Sar</taxon>
        <taxon>Stramenopiles</taxon>
        <taxon>Oomycota</taxon>
        <taxon>Saprolegniomycetes</taxon>
        <taxon>Saprolegniales</taxon>
        <taxon>Verrucalvaceae</taxon>
        <taxon>Aphanomyces</taxon>
    </lineage>
</organism>
<keyword evidence="6 15" id="KW-0472">Membrane</keyword>
<dbReference type="InterPro" id="IPR003663">
    <property type="entry name" value="Sugar/inositol_transpt"/>
</dbReference>
<dbReference type="InterPro" id="IPR020846">
    <property type="entry name" value="MFS_dom"/>
</dbReference>
<feature type="transmembrane region" description="Helical" evidence="15">
    <location>
        <begin position="364"/>
        <end position="386"/>
    </location>
</feature>
<dbReference type="InterPro" id="IPR036259">
    <property type="entry name" value="MFS_trans_sf"/>
</dbReference>
<comment type="similarity">
    <text evidence="2">Belongs to the major facilitator superfamily. Sugar transporter (TC 2.A.1.1) family.</text>
</comment>
<proteinExistence type="inferred from homology"/>
<evidence type="ECO:0000256" key="5">
    <source>
        <dbReference type="ARBA" id="ARBA00022989"/>
    </source>
</evidence>
<gene>
    <name evidence="18" type="ORF">Ae201684_011534</name>
    <name evidence="17" type="ORF">Ae201684_019219</name>
</gene>
<evidence type="ECO:0000313" key="19">
    <source>
        <dbReference type="Proteomes" id="UP000481153"/>
    </source>
</evidence>
<comment type="subunit">
    <text evidence="3">Homodimer.</text>
</comment>
<comment type="catalytic activity">
    <reaction evidence="11">
        <text>D-glucosamine(out) = D-glucosamine(in)</text>
        <dbReference type="Rhea" id="RHEA:78423"/>
        <dbReference type="ChEBI" id="CHEBI:58723"/>
    </reaction>
    <physiologicalReaction direction="left-to-right" evidence="11">
        <dbReference type="Rhea" id="RHEA:78424"/>
    </physiologicalReaction>
</comment>
<evidence type="ECO:0000313" key="17">
    <source>
        <dbReference type="EMBL" id="KAF0721145.1"/>
    </source>
</evidence>
<evidence type="ECO:0000256" key="10">
    <source>
        <dbReference type="ARBA" id="ARBA00044662"/>
    </source>
</evidence>
<evidence type="ECO:0000256" key="9">
    <source>
        <dbReference type="ARBA" id="ARBA00044656"/>
    </source>
</evidence>
<accession>A0A6G0W2U6</accession>
<reference evidence="17 19" key="1">
    <citation type="submission" date="2019-07" db="EMBL/GenBank/DDBJ databases">
        <title>Genomics analysis of Aphanomyces spp. identifies a new class of oomycete effector associated with host adaptation.</title>
        <authorList>
            <person name="Gaulin E."/>
        </authorList>
    </citation>
    <scope>NUCLEOTIDE SEQUENCE [LARGE SCALE GENOMIC DNA]</scope>
    <source>
        <strain evidence="17 19">ATCC 201684</strain>
    </source>
</reference>
<dbReference type="PROSITE" id="PS51257">
    <property type="entry name" value="PROKAR_LIPOPROTEIN"/>
    <property type="match status" value="1"/>
</dbReference>
<feature type="transmembrane region" description="Helical" evidence="15">
    <location>
        <begin position="149"/>
        <end position="170"/>
    </location>
</feature>
<keyword evidence="4 15" id="KW-0812">Transmembrane</keyword>
<evidence type="ECO:0000256" key="3">
    <source>
        <dbReference type="ARBA" id="ARBA00011738"/>
    </source>
</evidence>
<dbReference type="EMBL" id="VJMJ01000147">
    <property type="protein sequence ID" value="KAF0730982.1"/>
    <property type="molecule type" value="Genomic_DNA"/>
</dbReference>
<feature type="transmembrane region" description="Helical" evidence="15">
    <location>
        <begin position="300"/>
        <end position="319"/>
    </location>
</feature>
<dbReference type="AlphaFoldDB" id="A0A6G0W2U6"/>
<comment type="catalytic activity">
    <reaction evidence="7">
        <text>D-galactose(in) = D-galactose(out)</text>
        <dbReference type="Rhea" id="RHEA:34915"/>
        <dbReference type="ChEBI" id="CHEBI:4139"/>
    </reaction>
    <physiologicalReaction direction="right-to-left" evidence="7">
        <dbReference type="Rhea" id="RHEA:34917"/>
    </physiologicalReaction>
</comment>
<dbReference type="InterPro" id="IPR005829">
    <property type="entry name" value="Sugar_transporter_CS"/>
</dbReference>
<dbReference type="Gene3D" id="1.20.1250.20">
    <property type="entry name" value="MFS general substrate transporter like domains"/>
    <property type="match status" value="1"/>
</dbReference>
<name>A0A6G0W2U6_9STRA</name>
<evidence type="ECO:0000313" key="18">
    <source>
        <dbReference type="EMBL" id="KAF0730982.1"/>
    </source>
</evidence>
<dbReference type="Pfam" id="PF00083">
    <property type="entry name" value="Sugar_tr"/>
    <property type="match status" value="1"/>
</dbReference>
<dbReference type="EMBL" id="VJMJ01000507">
    <property type="protein sequence ID" value="KAF0721145.1"/>
    <property type="molecule type" value="Genomic_DNA"/>
</dbReference>
<dbReference type="InterPro" id="IPR050360">
    <property type="entry name" value="MFS_Sugar_Transporters"/>
</dbReference>
<evidence type="ECO:0000256" key="14">
    <source>
        <dbReference type="SAM" id="MobiDB-lite"/>
    </source>
</evidence>
<feature type="domain" description="Major facilitator superfamily (MFS) profile" evidence="16">
    <location>
        <begin position="44"/>
        <end position="484"/>
    </location>
</feature>
<evidence type="ECO:0000256" key="6">
    <source>
        <dbReference type="ARBA" id="ARBA00023136"/>
    </source>
</evidence>
<evidence type="ECO:0000256" key="8">
    <source>
        <dbReference type="ARBA" id="ARBA00044648"/>
    </source>
</evidence>